<evidence type="ECO:0000313" key="1">
    <source>
        <dbReference type="EMBL" id="CAG69540.1"/>
    </source>
</evidence>
<protein>
    <submittedName>
        <fullName evidence="1">Uncharacterized protein</fullName>
    </submittedName>
</protein>
<dbReference type="eggNOG" id="ENOG50303JC">
    <property type="taxonomic scope" value="Bacteria"/>
</dbReference>
<dbReference type="OrthoDB" id="6693802at2"/>
<proteinExistence type="predicted"/>
<dbReference type="EMBL" id="CR543861">
    <property type="protein sequence ID" value="CAG69540.1"/>
    <property type="molecule type" value="Genomic_DNA"/>
</dbReference>
<sequence length="150" mass="17980">MLIGSSSNTGDAVFFQKLFAINSEFEERNRKKLERIDYGGNVTSVIIFPISIYDEYEENLRTYNRYKFLDRFKNFDNKIEYCLNVNILISPLDVKRLSVEELKQLYCDLIVKTIENFDFKMPKNFDFLSFKRDFFNIVDDFRKIKVENTL</sequence>
<dbReference type="RefSeq" id="WP_004929236.1">
    <property type="nucleotide sequence ID" value="NC_005966.1"/>
</dbReference>
<dbReference type="GeneID" id="45235046"/>
<gene>
    <name evidence="1" type="ordered locus">ACIAD2802</name>
</gene>
<organism evidence="1 2">
    <name type="scientific">Acinetobacter baylyi (strain ATCC 33305 / BD413 / ADP1)</name>
    <dbReference type="NCBI Taxonomy" id="62977"/>
    <lineage>
        <taxon>Bacteria</taxon>
        <taxon>Pseudomonadati</taxon>
        <taxon>Pseudomonadota</taxon>
        <taxon>Gammaproteobacteria</taxon>
        <taxon>Moraxellales</taxon>
        <taxon>Moraxellaceae</taxon>
        <taxon>Acinetobacter</taxon>
    </lineage>
</organism>
<dbReference type="AlphaFoldDB" id="Q6F8S5"/>
<evidence type="ECO:0000313" key="2">
    <source>
        <dbReference type="Proteomes" id="UP000000430"/>
    </source>
</evidence>
<dbReference type="HOGENOM" id="CLU_1736554_0_0_6"/>
<dbReference type="BioCyc" id="ASP62977:ACIAD_RS12650-MONOMER"/>
<name>Q6F8S5_ACIAD</name>
<reference evidence="1 2" key="1">
    <citation type="journal article" date="2004" name="Nucleic Acids Res.">
        <title>Unique features revealed by the genome sequence of Acinetobacter sp. ADP1, a versatile and naturally transformation competent bacterium.</title>
        <authorList>
            <person name="Barbe V."/>
            <person name="Vallenet D."/>
            <person name="Fonknechten N."/>
            <person name="Kreimeyer A."/>
            <person name="Oztas S."/>
            <person name="Labarre L."/>
            <person name="Cruveiller S."/>
            <person name="Robert C."/>
            <person name="Duprat S."/>
            <person name="Wincker P."/>
            <person name="Ornston L.N."/>
            <person name="Weissenbach J."/>
            <person name="Marliere P."/>
            <person name="Cohen G.N."/>
            <person name="Medigue C."/>
        </authorList>
    </citation>
    <scope>NUCLEOTIDE SEQUENCE [LARGE SCALE GENOMIC DNA]</scope>
    <source>
        <strain evidence="2">ATCC 33305 / BD413 / ADP1</strain>
    </source>
</reference>
<dbReference type="Proteomes" id="UP000000430">
    <property type="component" value="Chromosome"/>
</dbReference>
<dbReference type="KEGG" id="aci:ACIAD2802"/>
<accession>Q6F8S5</accession>